<dbReference type="Proteomes" id="UP001497444">
    <property type="component" value="Chromosome 6"/>
</dbReference>
<protein>
    <recommendedName>
        <fullName evidence="5">Heat shock factor binding protein 1</fullName>
    </recommendedName>
</protein>
<dbReference type="PANTHER" id="PTHR19424:SF0">
    <property type="entry name" value="HEAT SHOCK FACTOR BINDING PROTEIN 1"/>
    <property type="match status" value="1"/>
</dbReference>
<evidence type="ECO:0000256" key="2">
    <source>
        <dbReference type="SAM" id="MobiDB-lite"/>
    </source>
</evidence>
<keyword evidence="4" id="KW-1185">Reference proteome</keyword>
<proteinExistence type="inferred from homology"/>
<dbReference type="Gene3D" id="1.20.5.430">
    <property type="match status" value="1"/>
</dbReference>
<organism evidence="3 4">
    <name type="scientific">Sphagnum jensenii</name>
    <dbReference type="NCBI Taxonomy" id="128206"/>
    <lineage>
        <taxon>Eukaryota</taxon>
        <taxon>Viridiplantae</taxon>
        <taxon>Streptophyta</taxon>
        <taxon>Embryophyta</taxon>
        <taxon>Bryophyta</taxon>
        <taxon>Sphagnophytina</taxon>
        <taxon>Sphagnopsida</taxon>
        <taxon>Sphagnales</taxon>
        <taxon>Sphagnaceae</taxon>
        <taxon>Sphagnum</taxon>
    </lineage>
</organism>
<sequence length="120" mass="13094">MQTFLTGSPFSVIFQFWQDSKHGQGQGHDAGESTQSTADLTAFVQNLLLQMQSRFQTMSDSIISKNILFHYASVLSQTLLDEMGSRIDDLEKSIGELVNEAGVDSPPSPSTSSQGQLPPK</sequence>
<dbReference type="PANTHER" id="PTHR19424">
    <property type="entry name" value="HEAT SHOCK FACTOR BINDING PROTEIN 1"/>
    <property type="match status" value="1"/>
</dbReference>
<accession>A0ABP0X6G0</accession>
<dbReference type="InterPro" id="IPR009643">
    <property type="entry name" value="HS1-bd"/>
</dbReference>
<gene>
    <name evidence="3" type="ORF">CSSPJE1EN1_LOCUS19740</name>
</gene>
<feature type="region of interest" description="Disordered" evidence="2">
    <location>
        <begin position="97"/>
        <end position="120"/>
    </location>
</feature>
<feature type="compositionally biased region" description="Low complexity" evidence="2">
    <location>
        <begin position="110"/>
        <end position="120"/>
    </location>
</feature>
<reference evidence="3" key="1">
    <citation type="submission" date="2024-02" db="EMBL/GenBank/DDBJ databases">
        <authorList>
            <consortium name="ELIXIR-Norway"/>
            <consortium name="Elixir Norway"/>
        </authorList>
    </citation>
    <scope>NUCLEOTIDE SEQUENCE</scope>
</reference>
<name>A0ABP0X6G0_9BRYO</name>
<dbReference type="Pfam" id="PF06825">
    <property type="entry name" value="HSBP1"/>
    <property type="match status" value="2"/>
</dbReference>
<dbReference type="EMBL" id="OZ020101">
    <property type="protein sequence ID" value="CAK9274262.1"/>
    <property type="molecule type" value="Genomic_DNA"/>
</dbReference>
<comment type="similarity">
    <text evidence="1">Belongs to the HSBP1 family.</text>
</comment>
<evidence type="ECO:0000256" key="1">
    <source>
        <dbReference type="ARBA" id="ARBA00006349"/>
    </source>
</evidence>
<evidence type="ECO:0000313" key="4">
    <source>
        <dbReference type="Proteomes" id="UP001497444"/>
    </source>
</evidence>
<evidence type="ECO:0000313" key="3">
    <source>
        <dbReference type="EMBL" id="CAK9274262.1"/>
    </source>
</evidence>
<evidence type="ECO:0008006" key="5">
    <source>
        <dbReference type="Google" id="ProtNLM"/>
    </source>
</evidence>